<organism evidence="1 2">
    <name type="scientific">Entomophthora muscae</name>
    <dbReference type="NCBI Taxonomy" id="34485"/>
    <lineage>
        <taxon>Eukaryota</taxon>
        <taxon>Fungi</taxon>
        <taxon>Fungi incertae sedis</taxon>
        <taxon>Zoopagomycota</taxon>
        <taxon>Entomophthoromycotina</taxon>
        <taxon>Entomophthoromycetes</taxon>
        <taxon>Entomophthorales</taxon>
        <taxon>Entomophthoraceae</taxon>
        <taxon>Entomophthora</taxon>
    </lineage>
</organism>
<evidence type="ECO:0000313" key="2">
    <source>
        <dbReference type="Proteomes" id="UP001165960"/>
    </source>
</evidence>
<dbReference type="EMBL" id="QTSX02003601">
    <property type="protein sequence ID" value="KAJ9069944.1"/>
    <property type="molecule type" value="Genomic_DNA"/>
</dbReference>
<keyword evidence="2" id="KW-1185">Reference proteome</keyword>
<dbReference type="Proteomes" id="UP001165960">
    <property type="component" value="Unassembled WGS sequence"/>
</dbReference>
<comment type="caution">
    <text evidence="1">The sequence shown here is derived from an EMBL/GenBank/DDBJ whole genome shotgun (WGS) entry which is preliminary data.</text>
</comment>
<gene>
    <name evidence="1" type="ORF">DSO57_1013656</name>
</gene>
<accession>A0ACC2T5X1</accession>
<evidence type="ECO:0000313" key="1">
    <source>
        <dbReference type="EMBL" id="KAJ9069944.1"/>
    </source>
</evidence>
<reference evidence="1" key="1">
    <citation type="submission" date="2022-04" db="EMBL/GenBank/DDBJ databases">
        <title>Genome of the entomopathogenic fungus Entomophthora muscae.</title>
        <authorList>
            <person name="Elya C."/>
            <person name="Lovett B.R."/>
            <person name="Lee E."/>
            <person name="Macias A.M."/>
            <person name="Hajek A.E."/>
            <person name="De Bivort B.L."/>
            <person name="Kasson M.T."/>
            <person name="De Fine Licht H.H."/>
            <person name="Stajich J.E."/>
        </authorList>
    </citation>
    <scope>NUCLEOTIDE SEQUENCE</scope>
    <source>
        <strain evidence="1">Berkeley</strain>
    </source>
</reference>
<protein>
    <submittedName>
        <fullName evidence="1">Uncharacterized protein</fullName>
    </submittedName>
</protein>
<proteinExistence type="predicted"/>
<name>A0ACC2T5X1_9FUNG</name>
<sequence length="136" mass="15763">MPIASLDLPIKVEQATIFDVASNLITRYQLAHKPASVEFLLFHCHLDAQRLLVSLWSFLNSKAGNLEQLPNFKQVSDCIQNFVHPAIHHLLGVQARHHMEVRDLMAYSNHQQEYQATLVHRLDLRFAEVRNYTHQN</sequence>